<accession>A0A512LC37</accession>
<evidence type="ECO:0000313" key="2">
    <source>
        <dbReference type="Proteomes" id="UP000321337"/>
    </source>
</evidence>
<name>A0A512LC37_9PROT</name>
<proteinExistence type="predicted"/>
<sequence>MSGKLRAGSEPAFPVVAPDHLALVSASGLLVFRPVFDALTAMGFYNFNPKLIRELQKAQDGRLLKPAGENIASVYANNQRYKNAGYRILRMDKGVYALIGQQC</sequence>
<evidence type="ECO:0000313" key="1">
    <source>
        <dbReference type="EMBL" id="GEP32036.1"/>
    </source>
</evidence>
<dbReference type="AlphaFoldDB" id="A0A512LC37"/>
<protein>
    <submittedName>
        <fullName evidence="1">Uncharacterized protein</fullName>
    </submittedName>
</protein>
<organism evidence="1 2">
    <name type="scientific">Sulfuriferula plumbiphila</name>
    <dbReference type="NCBI Taxonomy" id="171865"/>
    <lineage>
        <taxon>Bacteria</taxon>
        <taxon>Pseudomonadati</taxon>
        <taxon>Pseudomonadota</taxon>
        <taxon>Betaproteobacteria</taxon>
        <taxon>Nitrosomonadales</taxon>
        <taxon>Sulfuricellaceae</taxon>
        <taxon>Sulfuriferula</taxon>
    </lineage>
</organism>
<dbReference type="EMBL" id="BKAD01000044">
    <property type="protein sequence ID" value="GEP32036.1"/>
    <property type="molecule type" value="Genomic_DNA"/>
</dbReference>
<gene>
    <name evidence="1" type="ORF">TPL01_31740</name>
</gene>
<comment type="caution">
    <text evidence="1">The sequence shown here is derived from an EMBL/GenBank/DDBJ whole genome shotgun (WGS) entry which is preliminary data.</text>
</comment>
<reference evidence="1 2" key="1">
    <citation type="submission" date="2019-07" db="EMBL/GenBank/DDBJ databases">
        <title>Whole genome shotgun sequence of Thiobacillus plumbophilus NBRC 107929.</title>
        <authorList>
            <person name="Hosoyama A."/>
            <person name="Uohara A."/>
            <person name="Ohji S."/>
            <person name="Ichikawa N."/>
        </authorList>
    </citation>
    <scope>NUCLEOTIDE SEQUENCE [LARGE SCALE GENOMIC DNA]</scope>
    <source>
        <strain evidence="1 2">NBRC 107929</strain>
    </source>
</reference>
<dbReference type="Proteomes" id="UP000321337">
    <property type="component" value="Unassembled WGS sequence"/>
</dbReference>
<keyword evidence="2" id="KW-1185">Reference proteome</keyword>